<feature type="non-terminal residue" evidence="2">
    <location>
        <position position="101"/>
    </location>
</feature>
<sequence length="101" mass="11422">MSSISKEIQLSYQYTNHCIRATAVSLLDECNFEARHIMRVSGHKSESSIRSYSRRLSEVKQKEISHSLSTACFESLERQEQTAEADCPLVGNTVPRSPITM</sequence>
<keyword evidence="1" id="KW-0233">DNA recombination</keyword>
<dbReference type="SUPFAM" id="SSF56349">
    <property type="entry name" value="DNA breaking-rejoining enzymes"/>
    <property type="match status" value="1"/>
</dbReference>
<dbReference type="Proteomes" id="UP001159405">
    <property type="component" value="Unassembled WGS sequence"/>
</dbReference>
<evidence type="ECO:0008006" key="4">
    <source>
        <dbReference type="Google" id="ProtNLM"/>
    </source>
</evidence>
<keyword evidence="3" id="KW-1185">Reference proteome</keyword>
<evidence type="ECO:0000313" key="3">
    <source>
        <dbReference type="Proteomes" id="UP001159405"/>
    </source>
</evidence>
<accession>A0ABN8RNW7</accession>
<evidence type="ECO:0000256" key="1">
    <source>
        <dbReference type="ARBA" id="ARBA00023172"/>
    </source>
</evidence>
<dbReference type="Gene3D" id="1.10.443.10">
    <property type="entry name" value="Intergrase catalytic core"/>
    <property type="match status" value="1"/>
</dbReference>
<protein>
    <recommendedName>
        <fullName evidence="4">Tyr recombinase domain-containing protein</fullName>
    </recommendedName>
</protein>
<name>A0ABN8RNW7_9CNID</name>
<gene>
    <name evidence="2" type="ORF">PLOB_00024008</name>
</gene>
<dbReference type="InterPro" id="IPR011010">
    <property type="entry name" value="DNA_brk_join_enz"/>
</dbReference>
<proteinExistence type="predicted"/>
<reference evidence="2 3" key="1">
    <citation type="submission" date="2022-05" db="EMBL/GenBank/DDBJ databases">
        <authorList>
            <consortium name="Genoscope - CEA"/>
            <person name="William W."/>
        </authorList>
    </citation>
    <scope>NUCLEOTIDE SEQUENCE [LARGE SCALE GENOMIC DNA]</scope>
</reference>
<dbReference type="EMBL" id="CALNXK010000287">
    <property type="protein sequence ID" value="CAH3180932.1"/>
    <property type="molecule type" value="Genomic_DNA"/>
</dbReference>
<organism evidence="2 3">
    <name type="scientific">Porites lobata</name>
    <dbReference type="NCBI Taxonomy" id="104759"/>
    <lineage>
        <taxon>Eukaryota</taxon>
        <taxon>Metazoa</taxon>
        <taxon>Cnidaria</taxon>
        <taxon>Anthozoa</taxon>
        <taxon>Hexacorallia</taxon>
        <taxon>Scleractinia</taxon>
        <taxon>Fungiina</taxon>
        <taxon>Poritidae</taxon>
        <taxon>Porites</taxon>
    </lineage>
</organism>
<evidence type="ECO:0000313" key="2">
    <source>
        <dbReference type="EMBL" id="CAH3180932.1"/>
    </source>
</evidence>
<dbReference type="InterPro" id="IPR013762">
    <property type="entry name" value="Integrase-like_cat_sf"/>
</dbReference>
<comment type="caution">
    <text evidence="2">The sequence shown here is derived from an EMBL/GenBank/DDBJ whole genome shotgun (WGS) entry which is preliminary data.</text>
</comment>